<dbReference type="GeneID" id="37062617"/>
<sequence length="543" mass="60323">MVQYQPVQLPLSAPESQNPNSALDMSRENSPQPQGIDPTSLVTAPMNNLYDLTRLKNLRNNLSSKPQASPIEKDFISQGVISMAIAEFLFNRFLECNNRMLWDGLLLVHETLDSVRRSSTLLAAAILTVGALHTPNQTDAFHQCYNVFVSLASAVALSRYHSLDDVRALCIGAFYLANLSWKLSGLATRIAAEMGLHQSFHQLMQGDPTRMEHVRVWYATYVCDHQFSIAHGRPPAAVDDESVRNIRQFLQLDQTCPGDVRLAAQVDLFRILTEAYMKFGSDPNRVLDDEDMNKLHAFNRAVEEWQLEWVPRSSDCPFLGTYPSKALDLYSHFARFQLNSLALCSVSYLGIDAASMDALSPAHIQAANCALSAAADTLRAFGDGPDRGRVFCNVPIFTFTMVAFCATFLLKITATWGRDVTRGLAKEKGLNIPDVDNVRLVESLTLKLSIYATQLNAKHLAEHIADGLDGMLVKYRDLLVRTRLCNPLLTSHSPPATNQEVSGENAVWTGEYNLHNLGGTFGFGLDETLLGQMAEDSFEMWSQ</sequence>
<dbReference type="Proteomes" id="UP000247233">
    <property type="component" value="Unassembled WGS sequence"/>
</dbReference>
<evidence type="ECO:0000313" key="10">
    <source>
        <dbReference type="Proteomes" id="UP000247233"/>
    </source>
</evidence>
<accession>A0A317VYH1</accession>
<comment type="caution">
    <text evidence="9">The sequence shown here is derived from an EMBL/GenBank/DDBJ whole genome shotgun (WGS) entry which is preliminary data.</text>
</comment>
<dbReference type="VEuPathDB" id="FungiDB:BO70DRAFT_317288"/>
<evidence type="ECO:0000256" key="4">
    <source>
        <dbReference type="ARBA" id="ARBA00023125"/>
    </source>
</evidence>
<dbReference type="EMBL" id="MSFL01000017">
    <property type="protein sequence ID" value="PWY78381.1"/>
    <property type="molecule type" value="Genomic_DNA"/>
</dbReference>
<dbReference type="GO" id="GO:0000981">
    <property type="term" value="F:DNA-binding transcription factor activity, RNA polymerase II-specific"/>
    <property type="evidence" value="ECO:0007669"/>
    <property type="project" value="TreeGrafter"/>
</dbReference>
<name>A0A317VYH1_9EURO</name>
<evidence type="ECO:0000256" key="7">
    <source>
        <dbReference type="SAM" id="MobiDB-lite"/>
    </source>
</evidence>
<evidence type="ECO:0000256" key="2">
    <source>
        <dbReference type="ARBA" id="ARBA00022833"/>
    </source>
</evidence>
<dbReference type="InterPro" id="IPR051089">
    <property type="entry name" value="prtT"/>
</dbReference>
<feature type="domain" description="Xylanolytic transcriptional activator regulatory" evidence="8">
    <location>
        <begin position="180"/>
        <end position="253"/>
    </location>
</feature>
<dbReference type="GO" id="GO:0005634">
    <property type="term" value="C:nucleus"/>
    <property type="evidence" value="ECO:0007669"/>
    <property type="project" value="UniProtKB-SubCell"/>
</dbReference>
<keyword evidence="5" id="KW-0804">Transcription</keyword>
<comment type="subcellular location">
    <subcellularLocation>
        <location evidence="1">Nucleus</location>
    </subcellularLocation>
</comment>
<dbReference type="RefSeq" id="XP_025398322.1">
    <property type="nucleotide sequence ID" value="XM_025540380.1"/>
</dbReference>
<dbReference type="PANTHER" id="PTHR31845:SF17">
    <property type="entry name" value="ZN(II)2CYS6 TRANSCRIPTION FACTOR (EUROFUNG)"/>
    <property type="match status" value="1"/>
</dbReference>
<dbReference type="InterPro" id="IPR007219">
    <property type="entry name" value="XnlR_reg_dom"/>
</dbReference>
<feature type="region of interest" description="Disordered" evidence="7">
    <location>
        <begin position="1"/>
        <end position="40"/>
    </location>
</feature>
<dbReference type="CDD" id="cd12148">
    <property type="entry name" value="fungal_TF_MHR"/>
    <property type="match status" value="1"/>
</dbReference>
<proteinExistence type="predicted"/>
<dbReference type="SMART" id="SM00906">
    <property type="entry name" value="Fungal_trans"/>
    <property type="match status" value="1"/>
</dbReference>
<organism evidence="9 10">
    <name type="scientific">Aspergillus heteromorphus CBS 117.55</name>
    <dbReference type="NCBI Taxonomy" id="1448321"/>
    <lineage>
        <taxon>Eukaryota</taxon>
        <taxon>Fungi</taxon>
        <taxon>Dikarya</taxon>
        <taxon>Ascomycota</taxon>
        <taxon>Pezizomycotina</taxon>
        <taxon>Eurotiomycetes</taxon>
        <taxon>Eurotiomycetidae</taxon>
        <taxon>Eurotiales</taxon>
        <taxon>Aspergillaceae</taxon>
        <taxon>Aspergillus</taxon>
        <taxon>Aspergillus subgen. Circumdati</taxon>
    </lineage>
</organism>
<gene>
    <name evidence="9" type="ORF">BO70DRAFT_317288</name>
</gene>
<dbReference type="GO" id="GO:0008270">
    <property type="term" value="F:zinc ion binding"/>
    <property type="evidence" value="ECO:0007669"/>
    <property type="project" value="InterPro"/>
</dbReference>
<keyword evidence="4" id="KW-0238">DNA-binding</keyword>
<dbReference type="PANTHER" id="PTHR31845">
    <property type="entry name" value="FINGER DOMAIN PROTEIN, PUTATIVE-RELATED"/>
    <property type="match status" value="1"/>
</dbReference>
<protein>
    <recommendedName>
        <fullName evidence="8">Xylanolytic transcriptional activator regulatory domain-containing protein</fullName>
    </recommendedName>
</protein>
<dbReference type="GO" id="GO:0006351">
    <property type="term" value="P:DNA-templated transcription"/>
    <property type="evidence" value="ECO:0007669"/>
    <property type="project" value="InterPro"/>
</dbReference>
<feature type="compositionally biased region" description="Polar residues" evidence="7">
    <location>
        <begin position="14"/>
        <end position="33"/>
    </location>
</feature>
<reference evidence="9 10" key="1">
    <citation type="submission" date="2016-12" db="EMBL/GenBank/DDBJ databases">
        <title>The genomes of Aspergillus section Nigri reveals drivers in fungal speciation.</title>
        <authorList>
            <consortium name="DOE Joint Genome Institute"/>
            <person name="Vesth T.C."/>
            <person name="Nybo J."/>
            <person name="Theobald S."/>
            <person name="Brandl J."/>
            <person name="Frisvad J.C."/>
            <person name="Nielsen K.F."/>
            <person name="Lyhne E.K."/>
            <person name="Kogle M.E."/>
            <person name="Kuo A."/>
            <person name="Riley R."/>
            <person name="Clum A."/>
            <person name="Nolan M."/>
            <person name="Lipzen A."/>
            <person name="Salamov A."/>
            <person name="Henrissat B."/>
            <person name="Wiebenga A."/>
            <person name="De Vries R.P."/>
            <person name="Grigoriev I.V."/>
            <person name="Mortensen U.H."/>
            <person name="Andersen M.R."/>
            <person name="Baker S.E."/>
        </authorList>
    </citation>
    <scope>NUCLEOTIDE SEQUENCE [LARGE SCALE GENOMIC DNA]</scope>
    <source>
        <strain evidence="9 10">CBS 117.55</strain>
    </source>
</reference>
<keyword evidence="2" id="KW-0862">Zinc</keyword>
<evidence type="ECO:0000256" key="5">
    <source>
        <dbReference type="ARBA" id="ARBA00023163"/>
    </source>
</evidence>
<dbReference type="OrthoDB" id="4060227at2759"/>
<evidence type="ECO:0000256" key="3">
    <source>
        <dbReference type="ARBA" id="ARBA00023015"/>
    </source>
</evidence>
<dbReference type="Pfam" id="PF04082">
    <property type="entry name" value="Fungal_trans"/>
    <property type="match status" value="1"/>
</dbReference>
<evidence type="ECO:0000313" key="9">
    <source>
        <dbReference type="EMBL" id="PWY78381.1"/>
    </source>
</evidence>
<evidence type="ECO:0000256" key="1">
    <source>
        <dbReference type="ARBA" id="ARBA00004123"/>
    </source>
</evidence>
<keyword evidence="3" id="KW-0805">Transcription regulation</keyword>
<keyword evidence="6" id="KW-0539">Nucleus</keyword>
<dbReference type="GO" id="GO:0000976">
    <property type="term" value="F:transcription cis-regulatory region binding"/>
    <property type="evidence" value="ECO:0007669"/>
    <property type="project" value="TreeGrafter"/>
</dbReference>
<evidence type="ECO:0000259" key="8">
    <source>
        <dbReference type="SMART" id="SM00906"/>
    </source>
</evidence>
<evidence type="ECO:0000256" key="6">
    <source>
        <dbReference type="ARBA" id="ARBA00023242"/>
    </source>
</evidence>
<dbReference type="AlphaFoldDB" id="A0A317VYH1"/>
<keyword evidence="10" id="KW-1185">Reference proteome</keyword>